<keyword evidence="2" id="KW-1185">Reference proteome</keyword>
<gene>
    <name evidence="1" type="ORF">SAMN02744040_00103</name>
</gene>
<dbReference type="STRING" id="1123350.SAMN02744040_00103"/>
<reference evidence="2" key="1">
    <citation type="submission" date="2016-11" db="EMBL/GenBank/DDBJ databases">
        <authorList>
            <person name="Varghese N."/>
            <person name="Submissions S."/>
        </authorList>
    </citation>
    <scope>NUCLEOTIDE SEQUENCE [LARGE SCALE GENOMIC DNA]</scope>
    <source>
        <strain evidence="2">DSM 15285</strain>
    </source>
</reference>
<evidence type="ECO:0000313" key="2">
    <source>
        <dbReference type="Proteomes" id="UP000242520"/>
    </source>
</evidence>
<dbReference type="AlphaFoldDB" id="A0A1M5NLI6"/>
<sequence length="185" mass="20877">MIEITNQQIERVNLILGGIKNAPNKVFYNTINRGLATVRSKSGKMIRETYRIKQKDITSNRNMKVKRASSSKLEGQIEFGGAVIPLIKFKVTPSQPKRKVVSVSVLKNEGAKRLQSAYVANLGRYGVGVFERMTRKRETSQQLFGPSTAHMMENEEVLQKVEAAAQETVNKRIEHEISRILNGYV</sequence>
<evidence type="ECO:0000313" key="1">
    <source>
        <dbReference type="EMBL" id="SHG90305.1"/>
    </source>
</evidence>
<proteinExistence type="predicted"/>
<organism evidence="1 2">
    <name type="scientific">Tepidibacter thalassicus DSM 15285</name>
    <dbReference type="NCBI Taxonomy" id="1123350"/>
    <lineage>
        <taxon>Bacteria</taxon>
        <taxon>Bacillati</taxon>
        <taxon>Bacillota</taxon>
        <taxon>Clostridia</taxon>
        <taxon>Peptostreptococcales</taxon>
        <taxon>Peptostreptococcaceae</taxon>
        <taxon>Tepidibacter</taxon>
    </lineage>
</organism>
<protein>
    <submittedName>
        <fullName evidence="1">Prophage minor tail protein Z (GPZ)</fullName>
    </submittedName>
</protein>
<name>A0A1M5NLI6_9FIRM</name>
<dbReference type="Pfam" id="PF06763">
    <property type="entry name" value="Minor_tail_Z"/>
    <property type="match status" value="1"/>
</dbReference>
<dbReference type="EMBL" id="FQXH01000005">
    <property type="protein sequence ID" value="SHG90305.1"/>
    <property type="molecule type" value="Genomic_DNA"/>
</dbReference>
<dbReference type="RefSeq" id="WP_072722917.1">
    <property type="nucleotide sequence ID" value="NZ_FQXH01000005.1"/>
</dbReference>
<dbReference type="InterPro" id="IPR010633">
    <property type="entry name" value="Phage_lambda_GpZ"/>
</dbReference>
<accession>A0A1M5NLI6</accession>
<dbReference type="Proteomes" id="UP000242520">
    <property type="component" value="Unassembled WGS sequence"/>
</dbReference>
<dbReference type="OrthoDB" id="5518677at2"/>